<dbReference type="Gene3D" id="1.10.720.10">
    <property type="match status" value="1"/>
</dbReference>
<dbReference type="InterPro" id="IPR036269">
    <property type="entry name" value="Rho_N_sf"/>
</dbReference>
<feature type="compositionally biased region" description="Basic and acidic residues" evidence="1">
    <location>
        <begin position="258"/>
        <end position="271"/>
    </location>
</feature>
<feature type="compositionally biased region" description="Polar residues" evidence="1">
    <location>
        <begin position="98"/>
        <end position="111"/>
    </location>
</feature>
<evidence type="ECO:0000259" key="2">
    <source>
        <dbReference type="Pfam" id="PF07498"/>
    </source>
</evidence>
<dbReference type="KEGG" id="rsz:108849538"/>
<evidence type="ECO:0000313" key="3">
    <source>
        <dbReference type="Proteomes" id="UP000504610"/>
    </source>
</evidence>
<reference evidence="3" key="1">
    <citation type="journal article" date="2019" name="Database">
        <title>The radish genome database (RadishGD): an integrated information resource for radish genomics.</title>
        <authorList>
            <person name="Yu H.J."/>
            <person name="Baek S."/>
            <person name="Lee Y.J."/>
            <person name="Cho A."/>
            <person name="Mun J.H."/>
        </authorList>
    </citation>
    <scope>NUCLEOTIDE SEQUENCE [LARGE SCALE GENOMIC DNA]</scope>
    <source>
        <strain evidence="3">cv. WK10039</strain>
    </source>
</reference>
<feature type="compositionally biased region" description="Basic and acidic residues" evidence="1">
    <location>
        <begin position="220"/>
        <end position="230"/>
    </location>
</feature>
<proteinExistence type="predicted"/>
<sequence>MEDDDVDDLWGPPLVVKDDTFGKQLPLRGCEFWFDFRTDVLEESFQIGRYCELVWTILNEKKIDELGSPPDSDKTLSATLPDADTSSAKSSLDEDENTSSISDAQTMQNKDSTNETEEVDPETNLKPQEETAEANEEITVEVVEDVDTSLSPVLGNNIEEAEEHSCSSLVTQQVFDPIKQAPENKSPSAIISQENNGEGSTLTPLVETKEKANATNEDGEILKDQQKQKQSDSLQDIETASEPFTTESLLEMCDDEPEKGREEEAPSERSMTEAVKTVVVKEEPIINMLTEARIKIESKEASLNPPVSVPIKKRKRASDCTSLIRNTKQKVVGGEVNTTPTESKPKIIITKGPSVPPPLSASTLDLIDRIRQRRGWKTIMGEPPVILLSELHDKTGKELRSIAKELKITHYYKMKKEDLLQNCIMWLKLQLTGCCKEQRMESQPLSLV</sequence>
<dbReference type="SUPFAM" id="SSF68912">
    <property type="entry name" value="Rho N-terminal domain-like"/>
    <property type="match status" value="1"/>
</dbReference>
<evidence type="ECO:0000256" key="1">
    <source>
        <dbReference type="SAM" id="MobiDB-lite"/>
    </source>
</evidence>
<protein>
    <submittedName>
        <fullName evidence="4">Uncharacterized protein LOC108849538</fullName>
    </submittedName>
</protein>
<accession>A0A6J0N1N1</accession>
<feature type="region of interest" description="Disordered" evidence="1">
    <location>
        <begin position="178"/>
        <end position="273"/>
    </location>
</feature>
<feature type="compositionally biased region" description="Polar residues" evidence="1">
    <location>
        <begin position="183"/>
        <end position="203"/>
    </location>
</feature>
<dbReference type="OrthoDB" id="1065581at2759"/>
<feature type="domain" description="Rho termination factor-like N-terminal" evidence="2">
    <location>
        <begin position="390"/>
        <end position="420"/>
    </location>
</feature>
<name>A0A6J0N1N1_RAPSA</name>
<gene>
    <name evidence="4" type="primary">LOC108849538</name>
</gene>
<dbReference type="GeneID" id="108849538"/>
<dbReference type="InterPro" id="IPR011112">
    <property type="entry name" value="Rho-like_N"/>
</dbReference>
<dbReference type="GO" id="GO:0006353">
    <property type="term" value="P:DNA-templated transcription termination"/>
    <property type="evidence" value="ECO:0007669"/>
    <property type="project" value="InterPro"/>
</dbReference>
<reference evidence="4" key="2">
    <citation type="submission" date="2025-08" db="UniProtKB">
        <authorList>
            <consortium name="RefSeq"/>
        </authorList>
    </citation>
    <scope>IDENTIFICATION</scope>
    <source>
        <tissue evidence="4">Leaf</tissue>
    </source>
</reference>
<dbReference type="Proteomes" id="UP000504610">
    <property type="component" value="Chromosome 4"/>
</dbReference>
<keyword evidence="3" id="KW-1185">Reference proteome</keyword>
<organism evidence="3 4">
    <name type="scientific">Raphanus sativus</name>
    <name type="common">Radish</name>
    <name type="synonym">Raphanus raphanistrum var. sativus</name>
    <dbReference type="NCBI Taxonomy" id="3726"/>
    <lineage>
        <taxon>Eukaryota</taxon>
        <taxon>Viridiplantae</taxon>
        <taxon>Streptophyta</taxon>
        <taxon>Embryophyta</taxon>
        <taxon>Tracheophyta</taxon>
        <taxon>Spermatophyta</taxon>
        <taxon>Magnoliopsida</taxon>
        <taxon>eudicotyledons</taxon>
        <taxon>Gunneridae</taxon>
        <taxon>Pentapetalae</taxon>
        <taxon>rosids</taxon>
        <taxon>malvids</taxon>
        <taxon>Brassicales</taxon>
        <taxon>Brassicaceae</taxon>
        <taxon>Brassiceae</taxon>
        <taxon>Raphanus</taxon>
    </lineage>
</organism>
<evidence type="ECO:0000313" key="4">
    <source>
        <dbReference type="RefSeq" id="XP_018478597.1"/>
    </source>
</evidence>
<feature type="region of interest" description="Disordered" evidence="1">
    <location>
        <begin position="64"/>
        <end position="138"/>
    </location>
</feature>
<dbReference type="AlphaFoldDB" id="A0A6J0N1N1"/>
<dbReference type="RefSeq" id="XP_018478597.1">
    <property type="nucleotide sequence ID" value="XM_018623095.2"/>
</dbReference>
<dbReference type="Pfam" id="PF07498">
    <property type="entry name" value="Rho_N"/>
    <property type="match status" value="1"/>
</dbReference>